<feature type="domain" description="SaeA third Fn3-like" evidence="4">
    <location>
        <begin position="416"/>
        <end position="511"/>
    </location>
</feature>
<dbReference type="EMBL" id="BJNB01000038">
    <property type="protein sequence ID" value="GEB98528.1"/>
    <property type="molecule type" value="Genomic_DNA"/>
</dbReference>
<evidence type="ECO:0000259" key="5">
    <source>
        <dbReference type="Pfam" id="PF25835"/>
    </source>
</evidence>
<dbReference type="Pfam" id="PF25834">
    <property type="entry name" value="Fn3_SaeA_4th"/>
    <property type="match status" value="1"/>
</dbReference>
<proteinExistence type="predicted"/>
<dbReference type="Pfam" id="PF25832">
    <property type="entry name" value="Fn3_SaeA_2nd"/>
    <property type="match status" value="1"/>
</dbReference>
<dbReference type="InterPro" id="IPR058693">
    <property type="entry name" value="Fn3_SaeA_3rd"/>
</dbReference>
<protein>
    <recommendedName>
        <fullName evidence="9">Cell surface glycoprotein</fullName>
    </recommendedName>
</protein>
<evidence type="ECO:0008006" key="9">
    <source>
        <dbReference type="Google" id="ProtNLM"/>
    </source>
</evidence>
<accession>A0AB73B9Q0</accession>
<dbReference type="Pfam" id="PF25835">
    <property type="entry name" value="Fn3_SaeA_5th"/>
    <property type="match status" value="1"/>
</dbReference>
<feature type="domain" description="SaeA first Fn3-like" evidence="3">
    <location>
        <begin position="220"/>
        <end position="304"/>
    </location>
</feature>
<dbReference type="InterPro" id="IPR058696">
    <property type="entry name" value="Fn3_SaeA_5th"/>
</dbReference>
<organism evidence="7 8">
    <name type="scientific">Corynebacterium flavescens</name>
    <dbReference type="NCBI Taxonomy" id="28028"/>
    <lineage>
        <taxon>Bacteria</taxon>
        <taxon>Bacillati</taxon>
        <taxon>Actinomycetota</taxon>
        <taxon>Actinomycetes</taxon>
        <taxon>Mycobacteriales</taxon>
        <taxon>Corynebacteriaceae</taxon>
        <taxon>Corynebacterium</taxon>
    </lineage>
</organism>
<dbReference type="GeneID" id="82879317"/>
<feature type="domain" description="SaeA fifth Fn3-like" evidence="6">
    <location>
        <begin position="621"/>
        <end position="702"/>
    </location>
</feature>
<feature type="region of interest" description="Disordered" evidence="2">
    <location>
        <begin position="91"/>
        <end position="128"/>
    </location>
</feature>
<feature type="compositionally biased region" description="Low complexity" evidence="2">
    <location>
        <begin position="91"/>
        <end position="102"/>
    </location>
</feature>
<sequence>MHSETKISDIPFSELALVHALPQADAEHIAEVLSPQFSRFAGDIARALGGESVEHPQLRAAALNERLAQMEHKREAARAAAEAAEAAAGAAAQTAEVAQSAQPAHRVPEQPAKHSAKEDKPRASVSSLSLREQLLAQRRQRDAATQVDENDYVGLEAEDFSAPYRFGHDPAQVVPELKYAVEKPVASLGTESGTEPDAESPSELFVDAVSDGIAEFKRHPVRIWWQPLRAAADETVLYRVVAADREMVVTPDAGETLVVTKGTAYRDLEPGNGGLRHYAIWAYRGIEIIDVVDSQPELIAETVVVYPPNNFKVAPTQGAIQATWDLLEGHTGALVYACRDTEVRNRLSPNFQVEPDPGGRKVTIPTEESGQTMVVSVRGQVEFRGEIILGSAELVAEESIKVASELDYMTLKSCQREIEEGNDYIAVQWTAPKTGEVKIYVTQHSLDPDFANRPVPRNFIDSAFSSGIIASQGQDRPGDERFDRTPWPTDWHQVYVTPVNFNDTEGWVGQSMVLQRVSPIKEGTWRLIERVDSQLITFDWPLGAEMVECIRDESETVLLREEYERQGGIRLKLRNYGETVRLRPRAIFAGEYTDAPITSVVYAGLQVFNYVLRYDWASSSVGVWIKSHEGESRMPPSFQLVFNPQRLPLHADDGQTVEFSEDMAIKTIYSPRSIAAEYGPDPSLVASLGSYMDRGGFLRLFVIEDFVASTAAGGDLTDKLWGDQTEYSSGFSTGFSSGLPGEPEPVATQSEAVIVEENIAGGLYVLPAQQRGGYDLGGQPQ</sequence>
<evidence type="ECO:0000259" key="4">
    <source>
        <dbReference type="Pfam" id="PF25834"/>
    </source>
</evidence>
<dbReference type="InterPro" id="IPR058694">
    <property type="entry name" value="Fn3_SaeA_4th"/>
</dbReference>
<evidence type="ECO:0000313" key="8">
    <source>
        <dbReference type="Proteomes" id="UP000315353"/>
    </source>
</evidence>
<dbReference type="InterPro" id="IPR058691">
    <property type="entry name" value="Fn3_SaeA_1st"/>
</dbReference>
<comment type="caution">
    <text evidence="7">The sequence shown here is derived from an EMBL/GenBank/DDBJ whole genome shotgun (WGS) entry which is preliminary data.</text>
</comment>
<dbReference type="Proteomes" id="UP000315353">
    <property type="component" value="Unassembled WGS sequence"/>
</dbReference>
<dbReference type="Pfam" id="PF25836">
    <property type="entry name" value="Fn3_SaeA_6th"/>
    <property type="match status" value="1"/>
</dbReference>
<evidence type="ECO:0000259" key="6">
    <source>
        <dbReference type="Pfam" id="PF25836"/>
    </source>
</evidence>
<reference evidence="7 8" key="1">
    <citation type="submission" date="2019-06" db="EMBL/GenBank/DDBJ databases">
        <title>Whole genome shotgun sequence of Corynebacterium flavescens NBRC 14136.</title>
        <authorList>
            <person name="Hosoyama A."/>
            <person name="Uohara A."/>
            <person name="Ohji S."/>
            <person name="Ichikawa N."/>
        </authorList>
    </citation>
    <scope>NUCLEOTIDE SEQUENCE [LARGE SCALE GENOMIC DNA]</scope>
    <source>
        <strain evidence="7 8">NBRC 14136</strain>
    </source>
</reference>
<evidence type="ECO:0000259" key="3">
    <source>
        <dbReference type="Pfam" id="PF25832"/>
    </source>
</evidence>
<evidence type="ECO:0000313" key="7">
    <source>
        <dbReference type="EMBL" id="GEB98528.1"/>
    </source>
</evidence>
<keyword evidence="1" id="KW-0175">Coiled coil</keyword>
<name>A0AB73B9Q0_CORFL</name>
<evidence type="ECO:0000256" key="2">
    <source>
        <dbReference type="SAM" id="MobiDB-lite"/>
    </source>
</evidence>
<dbReference type="RefSeq" id="WP_075728932.1">
    <property type="nucleotide sequence ID" value="NZ_BJNB01000038.1"/>
</dbReference>
<feature type="coiled-coil region" evidence="1">
    <location>
        <begin position="60"/>
        <end position="87"/>
    </location>
</feature>
<gene>
    <name evidence="7" type="ORF">CFL01nite_20230</name>
</gene>
<feature type="compositionally biased region" description="Basic and acidic residues" evidence="2">
    <location>
        <begin position="106"/>
        <end position="122"/>
    </location>
</feature>
<feature type="domain" description="SaeA fourth Fn3-like" evidence="5">
    <location>
        <begin position="526"/>
        <end position="600"/>
    </location>
</feature>
<dbReference type="AlphaFoldDB" id="A0AB73B9Q0"/>
<evidence type="ECO:0000256" key="1">
    <source>
        <dbReference type="SAM" id="Coils"/>
    </source>
</evidence>